<feature type="compositionally biased region" description="Polar residues" evidence="1">
    <location>
        <begin position="26"/>
        <end position="42"/>
    </location>
</feature>
<dbReference type="EMBL" id="KN847496">
    <property type="protein sequence ID" value="KIW14652.1"/>
    <property type="molecule type" value="Genomic_DNA"/>
</dbReference>
<sequence length="248" mass="27259">MSCMSRPVFSDGPRAVQPAYRRASDPESSTTTNRNPVSQQPSCSGDYYHKCYCGCKGCGCHTSPITDEANHHRRNSQKGRAIPIPENPVTVLPWAPSSLSTIHSNDQKFSFDNSFEVGDTYLQAADVAQHEVDSTIEHDEDDDPWTTGQYLSRPDDIELENSSNMIGAEDMEYASMYVEAGGPSSAEDSMLSSQYEASFRRSSGSVTTSQLINGIGDAFASQLPQSAAATMECQHTKTRQMCQVCRHY</sequence>
<gene>
    <name evidence="2" type="ORF">PV08_07436</name>
</gene>
<dbReference type="AlphaFoldDB" id="A0A0D1ZPB7"/>
<dbReference type="GeneID" id="27334519"/>
<dbReference type="OrthoDB" id="4118178at2759"/>
<dbReference type="HOGENOM" id="CLU_097999_0_0_1"/>
<accession>A0A0D1ZPB7</accession>
<organism evidence="2 3">
    <name type="scientific">Exophiala spinifera</name>
    <dbReference type="NCBI Taxonomy" id="91928"/>
    <lineage>
        <taxon>Eukaryota</taxon>
        <taxon>Fungi</taxon>
        <taxon>Dikarya</taxon>
        <taxon>Ascomycota</taxon>
        <taxon>Pezizomycotina</taxon>
        <taxon>Eurotiomycetes</taxon>
        <taxon>Chaetothyriomycetidae</taxon>
        <taxon>Chaetothyriales</taxon>
        <taxon>Herpotrichiellaceae</taxon>
        <taxon>Exophiala</taxon>
    </lineage>
</organism>
<reference evidence="2 3" key="1">
    <citation type="submission" date="2015-01" db="EMBL/GenBank/DDBJ databases">
        <title>The Genome Sequence of Exophiala spinifera CBS89968.</title>
        <authorList>
            <consortium name="The Broad Institute Genomics Platform"/>
            <person name="Cuomo C."/>
            <person name="de Hoog S."/>
            <person name="Gorbushina A."/>
            <person name="Stielow B."/>
            <person name="Teixiera M."/>
            <person name="Abouelleil A."/>
            <person name="Chapman S.B."/>
            <person name="Priest M."/>
            <person name="Young S.K."/>
            <person name="Wortman J."/>
            <person name="Nusbaum C."/>
            <person name="Birren B."/>
        </authorList>
    </citation>
    <scope>NUCLEOTIDE SEQUENCE [LARGE SCALE GENOMIC DNA]</scope>
    <source>
        <strain evidence="2 3">CBS 89968</strain>
    </source>
</reference>
<protein>
    <submittedName>
        <fullName evidence="2">Uncharacterized protein</fullName>
    </submittedName>
</protein>
<keyword evidence="3" id="KW-1185">Reference proteome</keyword>
<dbReference type="RefSeq" id="XP_016234868.1">
    <property type="nucleotide sequence ID" value="XM_016381766.1"/>
</dbReference>
<evidence type="ECO:0000256" key="1">
    <source>
        <dbReference type="SAM" id="MobiDB-lite"/>
    </source>
</evidence>
<name>A0A0D1ZPB7_9EURO</name>
<evidence type="ECO:0000313" key="3">
    <source>
        <dbReference type="Proteomes" id="UP000053328"/>
    </source>
</evidence>
<evidence type="ECO:0000313" key="2">
    <source>
        <dbReference type="EMBL" id="KIW14652.1"/>
    </source>
</evidence>
<dbReference type="Proteomes" id="UP000053328">
    <property type="component" value="Unassembled WGS sequence"/>
</dbReference>
<feature type="region of interest" description="Disordered" evidence="1">
    <location>
        <begin position="1"/>
        <end position="42"/>
    </location>
</feature>
<proteinExistence type="predicted"/>
<dbReference type="VEuPathDB" id="FungiDB:PV08_07436"/>